<protein>
    <submittedName>
        <fullName evidence="1">Uncharacterized protein</fullName>
    </submittedName>
</protein>
<dbReference type="PANTHER" id="PTHR33266">
    <property type="entry name" value="CHROMOSOME 15, WHOLE GENOME SHOTGUN SEQUENCE"/>
    <property type="match status" value="1"/>
</dbReference>
<evidence type="ECO:0000313" key="1">
    <source>
        <dbReference type="EMBL" id="KAI0288160.1"/>
    </source>
</evidence>
<gene>
    <name evidence="1" type="ORF">B0F90DRAFT_1804799</name>
</gene>
<organism evidence="1 2">
    <name type="scientific">Multifurca ochricompacta</name>
    <dbReference type="NCBI Taxonomy" id="376703"/>
    <lineage>
        <taxon>Eukaryota</taxon>
        <taxon>Fungi</taxon>
        <taxon>Dikarya</taxon>
        <taxon>Basidiomycota</taxon>
        <taxon>Agaricomycotina</taxon>
        <taxon>Agaricomycetes</taxon>
        <taxon>Russulales</taxon>
        <taxon>Russulaceae</taxon>
        <taxon>Multifurca</taxon>
    </lineage>
</organism>
<sequence>MMINAPSGVVQDAPVEDQDSGSFKLKRMQDAFHKTPYHGDYAQQFKHYLFDCARRFSGKRNAEDKFTIGKGYFGKLISVVQTSGCGKSRMLHELGKMGLFLLYVNLHGRDAKEDTYPPRDSIPAELLVDGAEETEAEYTARARAFFGSIFLALKDWLSECTDRHQAINLWAESMLLEECNVASRKAFFENMSRYFDHLCTTTNEIDALLDPLSSLVTAFSQVFKGDEPVLVIALDQADCLHSGTHPFKLSDVLCKVISAYSCRFHQVPIWVIFSSTLPTVGDYTEMAFESTSRVIQAGERIFPPFSNFGWDQFAPALDTQRPLDGDLLAAADHLCRFGRPIWGALVENTTVTALEVLAEDRLCGSRTFDPGTSRIRLALDVLPGRPYSLPSLDTGIVYHMRYLHSVSGDRLWRRTGYPSEPFLSHVAAGLLAMRCHDSTPEERQRGELLYTVKLVPALRMLASMMREGIVDKCKDGELISRVLLLSCKDLIIRETYFPPPVKGLGMSRMEQGRYTIPMEIDPGTPDFIPCLTPRKLYERETQLAYCREVPLLLLLANLFGQRFWPNDVTQRDALARDFSDAQVNFSHWIKVTENRAQKRHTDDSVP</sequence>
<dbReference type="PANTHER" id="PTHR33266:SF1">
    <property type="entry name" value="F-BOX DOMAIN-CONTAINING PROTEIN"/>
    <property type="match status" value="1"/>
</dbReference>
<dbReference type="EMBL" id="WTXG01000528">
    <property type="protein sequence ID" value="KAI0288160.1"/>
    <property type="molecule type" value="Genomic_DNA"/>
</dbReference>
<keyword evidence="2" id="KW-1185">Reference proteome</keyword>
<name>A0AAD4LVX6_9AGAM</name>
<proteinExistence type="predicted"/>
<dbReference type="Proteomes" id="UP001203297">
    <property type="component" value="Unassembled WGS sequence"/>
</dbReference>
<evidence type="ECO:0000313" key="2">
    <source>
        <dbReference type="Proteomes" id="UP001203297"/>
    </source>
</evidence>
<comment type="caution">
    <text evidence="1">The sequence shown here is derived from an EMBL/GenBank/DDBJ whole genome shotgun (WGS) entry which is preliminary data.</text>
</comment>
<reference evidence="1" key="1">
    <citation type="journal article" date="2022" name="New Phytol.">
        <title>Evolutionary transition to the ectomycorrhizal habit in the genomes of a hyperdiverse lineage of mushroom-forming fungi.</title>
        <authorList>
            <person name="Looney B."/>
            <person name="Miyauchi S."/>
            <person name="Morin E."/>
            <person name="Drula E."/>
            <person name="Courty P.E."/>
            <person name="Kohler A."/>
            <person name="Kuo A."/>
            <person name="LaButti K."/>
            <person name="Pangilinan J."/>
            <person name="Lipzen A."/>
            <person name="Riley R."/>
            <person name="Andreopoulos W."/>
            <person name="He G."/>
            <person name="Johnson J."/>
            <person name="Nolan M."/>
            <person name="Tritt A."/>
            <person name="Barry K.W."/>
            <person name="Grigoriev I.V."/>
            <person name="Nagy L.G."/>
            <person name="Hibbett D."/>
            <person name="Henrissat B."/>
            <person name="Matheny P.B."/>
            <person name="Labbe J."/>
            <person name="Martin F.M."/>
        </authorList>
    </citation>
    <scope>NUCLEOTIDE SEQUENCE</scope>
    <source>
        <strain evidence="1">BPL690</strain>
    </source>
</reference>
<accession>A0AAD4LVX6</accession>
<dbReference type="AlphaFoldDB" id="A0AAD4LVX6"/>